<evidence type="ECO:0000256" key="1">
    <source>
        <dbReference type="ARBA" id="ARBA00004651"/>
    </source>
</evidence>
<evidence type="ECO:0000256" key="3">
    <source>
        <dbReference type="ARBA" id="ARBA00022692"/>
    </source>
</evidence>
<dbReference type="GO" id="GO:0015499">
    <property type="term" value="F:formate transmembrane transporter activity"/>
    <property type="evidence" value="ECO:0007669"/>
    <property type="project" value="TreeGrafter"/>
</dbReference>
<comment type="catalytic activity">
    <reaction evidence="8">
        <text>formate(in) + H(+)(in) = formate(out) + H(+)(out)</text>
        <dbReference type="Rhea" id="RHEA:80887"/>
        <dbReference type="ChEBI" id="CHEBI:15378"/>
        <dbReference type="ChEBI" id="CHEBI:15740"/>
    </reaction>
</comment>
<evidence type="ECO:0000256" key="10">
    <source>
        <dbReference type="ARBA" id="ARBA00049660"/>
    </source>
</evidence>
<gene>
    <name evidence="14" type="ORF">TDUB1175_LOCUS6913</name>
</gene>
<dbReference type="GO" id="GO:0005886">
    <property type="term" value="C:plasma membrane"/>
    <property type="evidence" value="ECO:0007669"/>
    <property type="project" value="UniProtKB-SubCell"/>
</dbReference>
<comment type="catalytic activity">
    <reaction evidence="7">
        <text>pyruvate(out) + H(+)(out) = pyruvate(in) + H(+)(in)</text>
        <dbReference type="Rhea" id="RHEA:64720"/>
        <dbReference type="ChEBI" id="CHEBI:15361"/>
        <dbReference type="ChEBI" id="CHEBI:15378"/>
    </reaction>
</comment>
<evidence type="ECO:0000256" key="7">
    <source>
        <dbReference type="ARBA" id="ARBA00047693"/>
    </source>
</evidence>
<evidence type="ECO:0000256" key="5">
    <source>
        <dbReference type="ARBA" id="ARBA00023136"/>
    </source>
</evidence>
<accession>A0A7R9Z4Q4</accession>
<comment type="similarity">
    <text evidence="10">Belongs to the FNT transporter (TC 1.A.16) family.</text>
</comment>
<keyword evidence="5 12" id="KW-0472">Membrane</keyword>
<evidence type="ECO:0000256" key="4">
    <source>
        <dbReference type="ARBA" id="ARBA00022989"/>
    </source>
</evidence>
<proteinExistence type="inferred from homology"/>
<sequence length="137" mass="14675">MCNWMVSMAVFLSGAANDLAGKMVGCWFPISTFVGIGLEHSIANLFVLPLALMVGAPLTLGTIITKNLIPVVIGNGIAGALIVAASYSYQFGRLGGLRRAVFKEKLANMQKQLAKERKEVEKKLEKDVTLALNGLPL</sequence>
<name>A0A7R9Z4Q4_9STRA</name>
<comment type="catalytic activity">
    <reaction evidence="6">
        <text>(S)-lactate(in) + H(+)(in) = (S)-lactate(out) + H(+)(out)</text>
        <dbReference type="Rhea" id="RHEA:29415"/>
        <dbReference type="ChEBI" id="CHEBI:15378"/>
        <dbReference type="ChEBI" id="CHEBI:16651"/>
    </reaction>
</comment>
<reference evidence="14" key="1">
    <citation type="submission" date="2021-01" db="EMBL/GenBank/DDBJ databases">
        <authorList>
            <person name="Corre E."/>
            <person name="Pelletier E."/>
            <person name="Niang G."/>
            <person name="Scheremetjew M."/>
            <person name="Finn R."/>
            <person name="Kale V."/>
            <person name="Holt S."/>
            <person name="Cochrane G."/>
            <person name="Meng A."/>
            <person name="Brown T."/>
            <person name="Cohen L."/>
        </authorList>
    </citation>
    <scope>NUCLEOTIDE SEQUENCE</scope>
    <source>
        <strain evidence="14">CCMP147</strain>
    </source>
</reference>
<feature type="transmembrane region" description="Helical" evidence="12">
    <location>
        <begin position="45"/>
        <end position="65"/>
    </location>
</feature>
<protein>
    <recommendedName>
        <fullName evidence="15">Formate/nitrite transporter</fullName>
    </recommendedName>
</protein>
<dbReference type="EMBL" id="HBED01013815">
    <property type="protein sequence ID" value="CAD8304419.1"/>
    <property type="molecule type" value="Transcribed_RNA"/>
</dbReference>
<evidence type="ECO:0000256" key="2">
    <source>
        <dbReference type="ARBA" id="ARBA00011255"/>
    </source>
</evidence>
<evidence type="ECO:0000256" key="6">
    <source>
        <dbReference type="ARBA" id="ARBA00034245"/>
    </source>
</evidence>
<dbReference type="PANTHER" id="PTHR30520">
    <property type="entry name" value="FORMATE TRANSPORTER-RELATED"/>
    <property type="match status" value="1"/>
</dbReference>
<keyword evidence="11" id="KW-0175">Coiled coil</keyword>
<dbReference type="PANTHER" id="PTHR30520:SF6">
    <property type="entry name" value="FORMATE_NITRATE FAMILY TRANSPORTER (EUROFUNG)"/>
    <property type="match status" value="1"/>
</dbReference>
<evidence type="ECO:0000256" key="12">
    <source>
        <dbReference type="SAM" id="Phobius"/>
    </source>
</evidence>
<keyword evidence="3 12" id="KW-0812">Transmembrane</keyword>
<feature type="signal peptide" evidence="13">
    <location>
        <begin position="1"/>
        <end position="16"/>
    </location>
</feature>
<evidence type="ECO:0008006" key="15">
    <source>
        <dbReference type="Google" id="ProtNLM"/>
    </source>
</evidence>
<evidence type="ECO:0000256" key="11">
    <source>
        <dbReference type="SAM" id="Coils"/>
    </source>
</evidence>
<dbReference type="Gene3D" id="1.20.1080.10">
    <property type="entry name" value="Glycerol uptake facilitator protein"/>
    <property type="match status" value="1"/>
</dbReference>
<comment type="subcellular location">
    <subcellularLocation>
        <location evidence="1">Cell membrane</location>
        <topology evidence="1">Multi-pass membrane protein</topology>
    </subcellularLocation>
</comment>
<evidence type="ECO:0000256" key="13">
    <source>
        <dbReference type="SAM" id="SignalP"/>
    </source>
</evidence>
<dbReference type="InterPro" id="IPR000292">
    <property type="entry name" value="For/NO2_transpt"/>
</dbReference>
<feature type="transmembrane region" description="Helical" evidence="12">
    <location>
        <begin position="20"/>
        <end position="38"/>
    </location>
</feature>
<organism evidence="14">
    <name type="scientific">Pseudictyota dubia</name>
    <dbReference type="NCBI Taxonomy" id="2749911"/>
    <lineage>
        <taxon>Eukaryota</taxon>
        <taxon>Sar</taxon>
        <taxon>Stramenopiles</taxon>
        <taxon>Ochrophyta</taxon>
        <taxon>Bacillariophyta</taxon>
        <taxon>Mediophyceae</taxon>
        <taxon>Biddulphiophycidae</taxon>
        <taxon>Eupodiscales</taxon>
        <taxon>Odontellaceae</taxon>
        <taxon>Pseudictyota</taxon>
    </lineage>
</organism>
<dbReference type="AlphaFoldDB" id="A0A7R9Z4Q4"/>
<feature type="coiled-coil region" evidence="11">
    <location>
        <begin position="99"/>
        <end position="126"/>
    </location>
</feature>
<evidence type="ECO:0000256" key="9">
    <source>
        <dbReference type="ARBA" id="ARBA00049088"/>
    </source>
</evidence>
<comment type="catalytic activity">
    <reaction evidence="9">
        <text>acetate(out) + H(+)(out) = acetate(in) + H(+)(in)</text>
        <dbReference type="Rhea" id="RHEA:71803"/>
        <dbReference type="ChEBI" id="CHEBI:15378"/>
        <dbReference type="ChEBI" id="CHEBI:30089"/>
    </reaction>
</comment>
<keyword evidence="13" id="KW-0732">Signal</keyword>
<dbReference type="Pfam" id="PF01226">
    <property type="entry name" value="Form_Nir_trans"/>
    <property type="match status" value="1"/>
</dbReference>
<dbReference type="InterPro" id="IPR023271">
    <property type="entry name" value="Aquaporin-like"/>
</dbReference>
<comment type="subunit">
    <text evidence="2">Homopentamer.</text>
</comment>
<feature type="chain" id="PRO_5030705754" description="Formate/nitrite transporter" evidence="13">
    <location>
        <begin position="17"/>
        <end position="137"/>
    </location>
</feature>
<evidence type="ECO:0000256" key="8">
    <source>
        <dbReference type="ARBA" id="ARBA00049016"/>
    </source>
</evidence>
<keyword evidence="4 12" id="KW-1133">Transmembrane helix</keyword>
<feature type="transmembrane region" description="Helical" evidence="12">
    <location>
        <begin position="71"/>
        <end position="89"/>
    </location>
</feature>
<evidence type="ECO:0000313" key="14">
    <source>
        <dbReference type="EMBL" id="CAD8304419.1"/>
    </source>
</evidence>